<dbReference type="Proteomes" id="UP000182725">
    <property type="component" value="Unassembled WGS sequence"/>
</dbReference>
<dbReference type="AlphaFoldDB" id="A0A1H5PFQ4"/>
<proteinExistence type="predicted"/>
<dbReference type="EMBL" id="FNTV01000002">
    <property type="protein sequence ID" value="SEF12665.1"/>
    <property type="molecule type" value="Genomic_DNA"/>
</dbReference>
<feature type="region of interest" description="Disordered" evidence="1">
    <location>
        <begin position="1"/>
        <end position="21"/>
    </location>
</feature>
<organism evidence="2 3">
    <name type="scientific">Arthrobacter alpinus</name>
    <dbReference type="NCBI Taxonomy" id="656366"/>
    <lineage>
        <taxon>Bacteria</taxon>
        <taxon>Bacillati</taxon>
        <taxon>Actinomycetota</taxon>
        <taxon>Actinomycetes</taxon>
        <taxon>Micrococcales</taxon>
        <taxon>Micrococcaceae</taxon>
        <taxon>Arthrobacter</taxon>
    </lineage>
</organism>
<accession>A0A1H5PFQ4</accession>
<evidence type="ECO:0000313" key="3">
    <source>
        <dbReference type="Proteomes" id="UP000182725"/>
    </source>
</evidence>
<reference evidence="2 3" key="1">
    <citation type="submission" date="2016-10" db="EMBL/GenBank/DDBJ databases">
        <authorList>
            <person name="de Groot N.N."/>
        </authorList>
    </citation>
    <scope>NUCLEOTIDE SEQUENCE [LARGE SCALE GENOMIC DNA]</scope>
    <source>
        <strain evidence="2 3">DSM 22274</strain>
    </source>
</reference>
<evidence type="ECO:0000313" key="2">
    <source>
        <dbReference type="EMBL" id="SEF12665.1"/>
    </source>
</evidence>
<evidence type="ECO:0000256" key="1">
    <source>
        <dbReference type="SAM" id="MobiDB-lite"/>
    </source>
</evidence>
<name>A0A1H5PFQ4_9MICC</name>
<protein>
    <submittedName>
        <fullName evidence="2">Uncharacterized protein</fullName>
    </submittedName>
</protein>
<gene>
    <name evidence="2" type="ORF">SAMN04489740_4272</name>
</gene>
<sequence>MVDTGNAAAWFPRGESTPDQVDDYEQMNKIAMDQKKGVYGLCDIVGP</sequence>